<protein>
    <submittedName>
        <fullName evidence="1">Uncharacterized protein</fullName>
    </submittedName>
</protein>
<comment type="caution">
    <text evidence="1">The sequence shown here is derived from an EMBL/GenBank/DDBJ whole genome shotgun (WGS) entry which is preliminary data.</text>
</comment>
<dbReference type="EMBL" id="JBFNXQ010000019">
    <property type="protein sequence ID" value="MEX5718363.1"/>
    <property type="molecule type" value="Genomic_DNA"/>
</dbReference>
<evidence type="ECO:0000313" key="2">
    <source>
        <dbReference type="Proteomes" id="UP001560045"/>
    </source>
</evidence>
<name>A0ABV3XCR7_9ACTN</name>
<evidence type="ECO:0000313" key="1">
    <source>
        <dbReference type="EMBL" id="MEX5718363.1"/>
    </source>
</evidence>
<organism evidence="1 2">
    <name type="scientific">Geodermatophilus maliterrae</name>
    <dbReference type="NCBI Taxonomy" id="3162531"/>
    <lineage>
        <taxon>Bacteria</taxon>
        <taxon>Bacillati</taxon>
        <taxon>Actinomycetota</taxon>
        <taxon>Actinomycetes</taxon>
        <taxon>Geodermatophilales</taxon>
        <taxon>Geodermatophilaceae</taxon>
        <taxon>Geodermatophilus</taxon>
    </lineage>
</organism>
<dbReference type="Proteomes" id="UP001560045">
    <property type="component" value="Unassembled WGS sequence"/>
</dbReference>
<sequence length="52" mass="6046">MAGRTEVIVARRWCWFVHVPMPLAVSRRNHVDPLGDLWMSVLEATGRPVRFE</sequence>
<reference evidence="1 2" key="1">
    <citation type="submission" date="2024-06" db="EMBL/GenBank/DDBJ databases">
        <title>Draft genome sequence of Geodermatophilus badlandi, a novel member of the Geodermatophilaceae isolated from badland sedimentary rocks in the Red desert, Wyoming, USA.</title>
        <authorList>
            <person name="Ben Tekaya S."/>
            <person name="Nouioui I."/>
            <person name="Flores G.M."/>
            <person name="Shaal M.N."/>
            <person name="Bredoire F."/>
            <person name="Basile F."/>
            <person name="Van Diepen L."/>
            <person name="Ward N.L."/>
        </authorList>
    </citation>
    <scope>NUCLEOTIDE SEQUENCE [LARGE SCALE GENOMIC DNA]</scope>
    <source>
        <strain evidence="1 2">WL48A</strain>
    </source>
</reference>
<proteinExistence type="predicted"/>
<dbReference type="RefSeq" id="WP_369205137.1">
    <property type="nucleotide sequence ID" value="NZ_JBFNXQ010000019.1"/>
</dbReference>
<gene>
    <name evidence="1" type="ORF">ABQ292_08265</name>
</gene>
<accession>A0ABV3XCR7</accession>
<keyword evidence="2" id="KW-1185">Reference proteome</keyword>